<dbReference type="GeneID" id="61791253"/>
<dbReference type="Pfam" id="PF12706">
    <property type="entry name" value="Lactamase_B_2"/>
    <property type="match status" value="1"/>
</dbReference>
<keyword evidence="2" id="KW-0378">Hydrolase</keyword>
<dbReference type="PANTHER" id="PTHR42663">
    <property type="entry name" value="HYDROLASE C777.06C-RELATED-RELATED"/>
    <property type="match status" value="1"/>
</dbReference>
<dbReference type="InterPro" id="IPR017693">
    <property type="entry name" value="Phosphonate_metab_PhnP"/>
</dbReference>
<name>A0AAU8M2Q4_PSESX</name>
<dbReference type="EMBL" id="CP159278">
    <property type="protein sequence ID" value="XCN75679.1"/>
    <property type="molecule type" value="Genomic_DNA"/>
</dbReference>
<feature type="domain" description="Metallo-beta-lactamase" evidence="1">
    <location>
        <begin position="36"/>
        <end position="220"/>
    </location>
</feature>
<dbReference type="InterPro" id="IPR036866">
    <property type="entry name" value="RibonucZ/Hydroxyglut_hydro"/>
</dbReference>
<evidence type="ECO:0000259" key="1">
    <source>
        <dbReference type="SMART" id="SM00849"/>
    </source>
</evidence>
<protein>
    <submittedName>
        <fullName evidence="2">Phosphonate metabolism protein PhnP</fullName>
        <ecNumber evidence="2">3.1.4.55</ecNumber>
    </submittedName>
</protein>
<reference evidence="2" key="2">
    <citation type="submission" date="2024-07" db="EMBL/GenBank/DDBJ databases">
        <title>A complete genome sequence for Pseudomonas syringae USA007.</title>
        <authorList>
            <person name="Baltrus D.A."/>
        </authorList>
    </citation>
    <scope>NUCLEOTIDE SEQUENCE</scope>
    <source>
        <strain evidence="2">USA007</strain>
    </source>
</reference>
<dbReference type="EC" id="3.1.4.55" evidence="2"/>
<sequence length="249" mass="27357">MRLTLLGTGDARQVPVYGCQCVACLAAQTNQDLRRLPCSALIECAGQRWLIDSGLTDLTERFPPRSLNGILQTHYHADHAQGLLHLRWGQGLVIPVHGPADPEGLADLYKHPGILDFSQPFAAFETRALGELHVTALPLAHSRPTFGYLLEGDGQRMAYLTDTVGLPDATCEFLQRQPLDVLILDCSMPPQPQAPRNHNDLTLALESIDQLRPAKAVLTHIGHTLDAWLMEPPQRLPGHVLIGRDGMTL</sequence>
<dbReference type="NCBIfam" id="TIGR03307">
    <property type="entry name" value="PhnP"/>
    <property type="match status" value="1"/>
</dbReference>
<dbReference type="GO" id="GO:0103043">
    <property type="term" value="F:phosphoribosyl 1,2-cyclic phosphate phosphodiesterase activity"/>
    <property type="evidence" value="ECO:0007669"/>
    <property type="project" value="UniProtKB-EC"/>
</dbReference>
<dbReference type="PANTHER" id="PTHR42663:SF6">
    <property type="entry name" value="HYDROLASE C777.06C-RELATED"/>
    <property type="match status" value="1"/>
</dbReference>
<evidence type="ECO:0000313" key="2">
    <source>
        <dbReference type="EMBL" id="XCN75679.1"/>
    </source>
</evidence>
<reference evidence="2" key="1">
    <citation type="journal article" date="2014" name="Genome Announc.">
        <title>Draft Genome Sequences of a Phylogenetically Diverse Suite of Pseudomonas syringae Strains from Multiple Source Populations.</title>
        <authorList>
            <person name="Baltrus D.A."/>
            <person name="Yourstone S."/>
            <person name="Lind A."/>
            <person name="Guilbaud C."/>
            <person name="Sands D.C."/>
            <person name="Jones C.D."/>
            <person name="Morris C.E."/>
            <person name="Dangl J.L."/>
        </authorList>
    </citation>
    <scope>NUCLEOTIDE SEQUENCE</scope>
    <source>
        <strain evidence="2">USA007</strain>
    </source>
</reference>
<dbReference type="InterPro" id="IPR001279">
    <property type="entry name" value="Metallo-B-lactamas"/>
</dbReference>
<dbReference type="SMART" id="SM00849">
    <property type="entry name" value="Lactamase_B"/>
    <property type="match status" value="1"/>
</dbReference>
<accession>A0AAU8M2Q4</accession>
<proteinExistence type="predicted"/>
<dbReference type="SUPFAM" id="SSF56281">
    <property type="entry name" value="Metallo-hydrolase/oxidoreductase"/>
    <property type="match status" value="1"/>
</dbReference>
<organism evidence="2">
    <name type="scientific">Pseudomonas syringae USA007</name>
    <dbReference type="NCBI Taxonomy" id="1357288"/>
    <lineage>
        <taxon>Bacteria</taxon>
        <taxon>Pseudomonadati</taxon>
        <taxon>Pseudomonadota</taxon>
        <taxon>Gammaproteobacteria</taxon>
        <taxon>Pseudomonadales</taxon>
        <taxon>Pseudomonadaceae</taxon>
        <taxon>Pseudomonas</taxon>
        <taxon>Pseudomonas syringae</taxon>
    </lineage>
</organism>
<dbReference type="Gene3D" id="3.60.15.10">
    <property type="entry name" value="Ribonuclease Z/Hydroxyacylglutathione hydrolase-like"/>
    <property type="match status" value="1"/>
</dbReference>
<dbReference type="RefSeq" id="WP_024658295.1">
    <property type="nucleotide sequence ID" value="NZ_CP159278.1"/>
</dbReference>
<dbReference type="CDD" id="cd07736">
    <property type="entry name" value="PhnP-like_MBL-fold"/>
    <property type="match status" value="1"/>
</dbReference>
<dbReference type="InterPro" id="IPR035682">
    <property type="entry name" value="PhnP_MBL"/>
</dbReference>
<dbReference type="GO" id="GO:0019700">
    <property type="term" value="P:organic phosphonate catabolic process"/>
    <property type="evidence" value="ECO:0007669"/>
    <property type="project" value="InterPro"/>
</dbReference>
<gene>
    <name evidence="2" type="primary">phnP</name>
    <name evidence="2" type="ORF">N027_14330</name>
</gene>
<dbReference type="AlphaFoldDB" id="A0AAU8M2Q4"/>